<keyword evidence="6 12" id="KW-0408">Iron</keyword>
<dbReference type="GO" id="GO:0046872">
    <property type="term" value="F:metal ion binding"/>
    <property type="evidence" value="ECO:0007669"/>
    <property type="project" value="UniProtKB-KW"/>
</dbReference>
<dbReference type="Pfam" id="PF02467">
    <property type="entry name" value="Whib"/>
    <property type="match status" value="1"/>
</dbReference>
<dbReference type="InterPro" id="IPR003482">
    <property type="entry name" value="Whib"/>
</dbReference>
<dbReference type="RefSeq" id="WP_059266503.1">
    <property type="nucleotide sequence ID" value="NZ_KQ948372.1"/>
</dbReference>
<evidence type="ECO:0000256" key="11">
    <source>
        <dbReference type="ARBA" id="ARBA00023163"/>
    </source>
</evidence>
<feature type="binding site" evidence="12">
    <location>
        <position position="20"/>
    </location>
    <ligand>
        <name>[4Fe-4S] cluster</name>
        <dbReference type="ChEBI" id="CHEBI:49883"/>
    </ligand>
</feature>
<evidence type="ECO:0000256" key="12">
    <source>
        <dbReference type="HAMAP-Rule" id="MF_01479"/>
    </source>
</evidence>
<evidence type="ECO:0000259" key="14">
    <source>
        <dbReference type="PROSITE" id="PS51674"/>
    </source>
</evidence>
<accession>A0A124HJL3</accession>
<dbReference type="GO" id="GO:0045892">
    <property type="term" value="P:negative regulation of DNA-templated transcription"/>
    <property type="evidence" value="ECO:0007669"/>
    <property type="project" value="TreeGrafter"/>
</dbReference>
<dbReference type="GO" id="GO:0051539">
    <property type="term" value="F:4 iron, 4 sulfur cluster binding"/>
    <property type="evidence" value="ECO:0007669"/>
    <property type="project" value="UniProtKB-UniRule"/>
</dbReference>
<feature type="binding site" evidence="12">
    <location>
        <position position="59"/>
    </location>
    <ligand>
        <name>[4Fe-4S] cluster</name>
        <dbReference type="ChEBI" id="CHEBI:49883"/>
    </ligand>
</feature>
<keyword evidence="11 12" id="KW-0804">Transcription</keyword>
<dbReference type="GO" id="GO:0005737">
    <property type="term" value="C:cytoplasm"/>
    <property type="evidence" value="ECO:0007669"/>
    <property type="project" value="UniProtKB-SubCell"/>
</dbReference>
<comment type="cofactor">
    <cofactor evidence="12">
        <name>[4Fe-4S] cluster</name>
        <dbReference type="ChEBI" id="CHEBI:49883"/>
    </cofactor>
    <text evidence="12">Binds 1 [4Fe-4S] cluster per subunit. Following nitrosylation of the [4Fe-4S] cluster binds 1 [4Fe-8(NO)] cluster per subunit.</text>
</comment>
<evidence type="ECO:0000256" key="10">
    <source>
        <dbReference type="ARBA" id="ARBA00023157"/>
    </source>
</evidence>
<protein>
    <recommendedName>
        <fullName evidence="12">Transcriptional regulator WhiB</fullName>
    </recommendedName>
</protein>
<evidence type="ECO:0000256" key="9">
    <source>
        <dbReference type="ARBA" id="ARBA00023125"/>
    </source>
</evidence>
<name>A0A124HJL3_STRCK</name>
<dbReference type="EMBL" id="LMWP01000051">
    <property type="protein sequence ID" value="KUN16767.1"/>
    <property type="molecule type" value="Genomic_DNA"/>
</dbReference>
<dbReference type="InterPro" id="IPR034768">
    <property type="entry name" value="4FE4S_WBL"/>
</dbReference>
<evidence type="ECO:0000313" key="15">
    <source>
        <dbReference type="EMBL" id="KUN16767.1"/>
    </source>
</evidence>
<keyword evidence="5 12" id="KW-0479">Metal-binding</keyword>
<feature type="region of interest" description="Disordered" evidence="13">
    <location>
        <begin position="71"/>
        <end position="97"/>
    </location>
</feature>
<reference evidence="15 16" key="1">
    <citation type="submission" date="2015-10" db="EMBL/GenBank/DDBJ databases">
        <title>Draft genome sequence of Streptomyces corchorusii DSM 40340, type strain for the species Streptomyces corchorusii.</title>
        <authorList>
            <person name="Ruckert C."/>
            <person name="Winkler A."/>
            <person name="Kalinowski J."/>
            <person name="Kampfer P."/>
            <person name="Glaeser S."/>
        </authorList>
    </citation>
    <scope>NUCLEOTIDE SEQUENCE [LARGE SCALE GENOMIC DNA]</scope>
    <source>
        <strain evidence="15 16">DSM 40340</strain>
    </source>
</reference>
<gene>
    <name evidence="12" type="primary">whiB</name>
    <name evidence="15" type="ORF">AQJ11_38915</name>
</gene>
<evidence type="ECO:0000256" key="13">
    <source>
        <dbReference type="SAM" id="MobiDB-lite"/>
    </source>
</evidence>
<proteinExistence type="inferred from homology"/>
<keyword evidence="4 12" id="KW-0963">Cytoplasm</keyword>
<keyword evidence="3 12" id="KW-0004">4Fe-4S</keyword>
<feature type="domain" description="4Fe-4S Wbl-type" evidence="14">
    <location>
        <begin position="19"/>
        <end position="83"/>
    </location>
</feature>
<dbReference type="HAMAP" id="MF_01479">
    <property type="entry name" value="WhiB"/>
    <property type="match status" value="1"/>
</dbReference>
<feature type="compositionally biased region" description="Basic and acidic residues" evidence="13">
    <location>
        <begin position="80"/>
        <end position="97"/>
    </location>
</feature>
<evidence type="ECO:0000313" key="16">
    <source>
        <dbReference type="Proteomes" id="UP000053398"/>
    </source>
</evidence>
<dbReference type="GO" id="GO:0047134">
    <property type="term" value="F:protein-disulfide reductase [NAD(P)H] activity"/>
    <property type="evidence" value="ECO:0007669"/>
    <property type="project" value="TreeGrafter"/>
</dbReference>
<evidence type="ECO:0000256" key="5">
    <source>
        <dbReference type="ARBA" id="ARBA00022723"/>
    </source>
</evidence>
<dbReference type="PANTHER" id="PTHR38839:SF5">
    <property type="entry name" value="TRANSCRIPTIONAL REGULATOR WHID"/>
    <property type="match status" value="1"/>
</dbReference>
<dbReference type="GO" id="GO:0035731">
    <property type="term" value="F:dinitrosyl-iron complex binding"/>
    <property type="evidence" value="ECO:0007669"/>
    <property type="project" value="UniProtKB-UniRule"/>
</dbReference>
<dbReference type="AlphaFoldDB" id="A0A124HJL3"/>
<organism evidence="15 16">
    <name type="scientific">Streptomyces corchorusii</name>
    <name type="common">Streptomyces chibaensis</name>
    <dbReference type="NCBI Taxonomy" id="1903"/>
    <lineage>
        <taxon>Bacteria</taxon>
        <taxon>Bacillati</taxon>
        <taxon>Actinomycetota</taxon>
        <taxon>Actinomycetes</taxon>
        <taxon>Kitasatosporales</taxon>
        <taxon>Streptomycetaceae</taxon>
        <taxon>Streptomyces</taxon>
    </lineage>
</organism>
<keyword evidence="9 12" id="KW-0238">DNA-binding</keyword>
<dbReference type="GO" id="GO:0045454">
    <property type="term" value="P:cell redox homeostasis"/>
    <property type="evidence" value="ECO:0007669"/>
    <property type="project" value="TreeGrafter"/>
</dbReference>
<evidence type="ECO:0000256" key="4">
    <source>
        <dbReference type="ARBA" id="ARBA00022490"/>
    </source>
</evidence>
<dbReference type="GO" id="GO:0003677">
    <property type="term" value="F:DNA binding"/>
    <property type="evidence" value="ECO:0007669"/>
    <property type="project" value="UniProtKB-UniRule"/>
</dbReference>
<keyword evidence="7 12" id="KW-0411">Iron-sulfur</keyword>
<evidence type="ECO:0000256" key="2">
    <source>
        <dbReference type="ARBA" id="ARBA00006597"/>
    </source>
</evidence>
<sequence>MRTKLVPLLNDWEWQERAACRGMNSAVFFPPQGERGHRRRRREEQARRICDRCEVIEECAAMALHNKEPYGVWGGMTAGERQDISGSGRRDVDQDAS</sequence>
<keyword evidence="8 12" id="KW-0805">Transcription regulation</keyword>
<comment type="PTM">
    <text evidence="12">The Fe-S cluster can be nitrosylated by nitric oxide (NO).</text>
</comment>
<keyword evidence="16" id="KW-1185">Reference proteome</keyword>
<dbReference type="PROSITE" id="PS51674">
    <property type="entry name" value="4FE4S_WBL"/>
    <property type="match status" value="1"/>
</dbReference>
<evidence type="ECO:0000256" key="8">
    <source>
        <dbReference type="ARBA" id="ARBA00023015"/>
    </source>
</evidence>
<comment type="PTM">
    <text evidence="12">Upon Fe-S cluster removal intramolecular disulfide bonds are formed.</text>
</comment>
<evidence type="ECO:0000256" key="1">
    <source>
        <dbReference type="ARBA" id="ARBA00004496"/>
    </source>
</evidence>
<evidence type="ECO:0000256" key="7">
    <source>
        <dbReference type="ARBA" id="ARBA00023014"/>
    </source>
</evidence>
<comment type="subcellular location">
    <subcellularLocation>
        <location evidence="1 12">Cytoplasm</location>
    </subcellularLocation>
</comment>
<feature type="binding site" evidence="12">
    <location>
        <position position="50"/>
    </location>
    <ligand>
        <name>[4Fe-4S] cluster</name>
        <dbReference type="ChEBI" id="CHEBI:49883"/>
    </ligand>
</feature>
<comment type="caution">
    <text evidence="15">The sequence shown here is derived from an EMBL/GenBank/DDBJ whole genome shotgun (WGS) entry which is preliminary data.</text>
</comment>
<dbReference type="Proteomes" id="UP000053398">
    <property type="component" value="Unassembled WGS sequence"/>
</dbReference>
<dbReference type="PANTHER" id="PTHR38839">
    <property type="entry name" value="TRANSCRIPTIONAL REGULATOR WHID-RELATED"/>
    <property type="match status" value="1"/>
</dbReference>
<comment type="similarity">
    <text evidence="2 12">Belongs to the WhiB family.</text>
</comment>
<evidence type="ECO:0000256" key="6">
    <source>
        <dbReference type="ARBA" id="ARBA00023004"/>
    </source>
</evidence>
<comment type="function">
    <text evidence="12">Acts as a transcriptional regulator. Probably redox-responsive. The apo- but not holo-form probably binds DNA.</text>
</comment>
<evidence type="ECO:0000256" key="3">
    <source>
        <dbReference type="ARBA" id="ARBA00022485"/>
    </source>
</evidence>
<feature type="binding site" evidence="12">
    <location>
        <position position="53"/>
    </location>
    <ligand>
        <name>[4Fe-4S] cluster</name>
        <dbReference type="ChEBI" id="CHEBI:49883"/>
    </ligand>
</feature>
<keyword evidence="10 12" id="KW-1015">Disulfide bond</keyword>